<keyword evidence="1" id="KW-0812">Transmembrane</keyword>
<sequence>MTVKMVRHIVMKSALIYMNVLLREEIPLVQETFDMTAKVIDEIVQIGQENDPDDIDMNDFDSDELLKDLYEQPTLLSSLIQQVTLQVFDYTKSSSINDVFHAIANSEKGLILIFNLTLQKFTDIYNKRLITDSDSSSNAMYRLICDLTKISKVKGFMRFLIKSILIIFIYQQINIFSQI</sequence>
<keyword evidence="1" id="KW-1133">Transmembrane helix</keyword>
<keyword evidence="3" id="KW-1185">Reference proteome</keyword>
<reference evidence="2 3" key="1">
    <citation type="submission" date="2024-04" db="EMBL/GenBank/DDBJ databases">
        <title>Tritrichomonas musculus Genome.</title>
        <authorList>
            <person name="Alves-Ferreira E."/>
            <person name="Grigg M."/>
            <person name="Lorenzi H."/>
            <person name="Galac M."/>
        </authorList>
    </citation>
    <scope>NUCLEOTIDE SEQUENCE [LARGE SCALE GENOMIC DNA]</scope>
    <source>
        <strain evidence="2 3">EAF2021</strain>
    </source>
</reference>
<accession>A0ABR2KNK3</accession>
<organism evidence="2 3">
    <name type="scientific">Tritrichomonas musculus</name>
    <dbReference type="NCBI Taxonomy" id="1915356"/>
    <lineage>
        <taxon>Eukaryota</taxon>
        <taxon>Metamonada</taxon>
        <taxon>Parabasalia</taxon>
        <taxon>Tritrichomonadida</taxon>
        <taxon>Tritrichomonadidae</taxon>
        <taxon>Tritrichomonas</taxon>
    </lineage>
</organism>
<comment type="caution">
    <text evidence="2">The sequence shown here is derived from an EMBL/GenBank/DDBJ whole genome shotgun (WGS) entry which is preliminary data.</text>
</comment>
<proteinExistence type="predicted"/>
<dbReference type="Proteomes" id="UP001470230">
    <property type="component" value="Unassembled WGS sequence"/>
</dbReference>
<dbReference type="EMBL" id="JAPFFF010000004">
    <property type="protein sequence ID" value="KAK8892694.1"/>
    <property type="molecule type" value="Genomic_DNA"/>
</dbReference>
<protein>
    <submittedName>
        <fullName evidence="2">Uncharacterized protein</fullName>
    </submittedName>
</protein>
<evidence type="ECO:0000313" key="2">
    <source>
        <dbReference type="EMBL" id="KAK8892694.1"/>
    </source>
</evidence>
<name>A0ABR2KNK3_9EUKA</name>
<gene>
    <name evidence="2" type="ORF">M9Y10_029934</name>
</gene>
<evidence type="ECO:0000313" key="3">
    <source>
        <dbReference type="Proteomes" id="UP001470230"/>
    </source>
</evidence>
<feature type="transmembrane region" description="Helical" evidence="1">
    <location>
        <begin position="159"/>
        <end position="177"/>
    </location>
</feature>
<evidence type="ECO:0000256" key="1">
    <source>
        <dbReference type="SAM" id="Phobius"/>
    </source>
</evidence>
<keyword evidence="1" id="KW-0472">Membrane</keyword>